<organism evidence="1 2">
    <name type="scientific">Pseudoalteromonas prydzensis</name>
    <dbReference type="NCBI Taxonomy" id="182141"/>
    <lineage>
        <taxon>Bacteria</taxon>
        <taxon>Pseudomonadati</taxon>
        <taxon>Pseudomonadota</taxon>
        <taxon>Gammaproteobacteria</taxon>
        <taxon>Alteromonadales</taxon>
        <taxon>Pseudoalteromonadaceae</taxon>
        <taxon>Pseudoalteromonas</taxon>
    </lineage>
</organism>
<accession>A0ABR9FMU3</accession>
<protein>
    <recommendedName>
        <fullName evidence="3">Serine protease</fullName>
    </recommendedName>
</protein>
<comment type="caution">
    <text evidence="1">The sequence shown here is derived from an EMBL/GenBank/DDBJ whole genome shotgun (WGS) entry which is preliminary data.</text>
</comment>
<dbReference type="Proteomes" id="UP000707245">
    <property type="component" value="Unassembled WGS sequence"/>
</dbReference>
<evidence type="ECO:0000313" key="1">
    <source>
        <dbReference type="EMBL" id="MBE0458127.1"/>
    </source>
</evidence>
<evidence type="ECO:0000313" key="2">
    <source>
        <dbReference type="Proteomes" id="UP000707245"/>
    </source>
</evidence>
<dbReference type="PROSITE" id="PS51257">
    <property type="entry name" value="PROKAR_LIPOPROTEIN"/>
    <property type="match status" value="1"/>
</dbReference>
<dbReference type="EMBL" id="RRZA01000033">
    <property type="protein sequence ID" value="MBE0458127.1"/>
    <property type="molecule type" value="Genomic_DNA"/>
</dbReference>
<gene>
    <name evidence="1" type="ORF">EI167_11845</name>
</gene>
<reference evidence="1 2" key="1">
    <citation type="submission" date="2020-07" db="EMBL/GenBank/DDBJ databases">
        <title>Halophilic bacteria isolated from french cheeses.</title>
        <authorList>
            <person name="Kothe C.I."/>
            <person name="Farah-Kraiem B."/>
            <person name="Renault P."/>
            <person name="Dridi B."/>
        </authorList>
    </citation>
    <scope>NUCLEOTIDE SEQUENCE [LARGE SCALE GENOMIC DNA]</scope>
    <source>
        <strain evidence="1 2">FME14</strain>
    </source>
</reference>
<dbReference type="RefSeq" id="WP_192541909.1">
    <property type="nucleotide sequence ID" value="NZ_JBQELX010000009.1"/>
</dbReference>
<proteinExistence type="predicted"/>
<name>A0ABR9FMU3_9GAMM</name>
<keyword evidence="2" id="KW-1185">Reference proteome</keyword>
<evidence type="ECO:0008006" key="3">
    <source>
        <dbReference type="Google" id="ProtNLM"/>
    </source>
</evidence>
<sequence length="75" mass="8206">MAKILLISLSVLLAACSEPAPKSVGSDVDEHGCKASAGYQWCGKTQQCERPWELAKKHDFENSQSQFTTFCAKAE</sequence>